<feature type="transmembrane region" description="Helical" evidence="1">
    <location>
        <begin position="474"/>
        <end position="489"/>
    </location>
</feature>
<dbReference type="PANTHER" id="PTHR11161:SF0">
    <property type="entry name" value="O-ACYLTRANSFERASE LIKE PROTEIN"/>
    <property type="match status" value="1"/>
</dbReference>
<feature type="transmembrane region" description="Helical" evidence="1">
    <location>
        <begin position="496"/>
        <end position="517"/>
    </location>
</feature>
<feature type="transmembrane region" description="Helical" evidence="1">
    <location>
        <begin position="649"/>
        <end position="667"/>
    </location>
</feature>
<evidence type="ECO:0000313" key="4">
    <source>
        <dbReference type="EMBL" id="RNA06162.1"/>
    </source>
</evidence>
<keyword evidence="5" id="KW-1185">Reference proteome</keyword>
<feature type="transmembrane region" description="Helical" evidence="1">
    <location>
        <begin position="321"/>
        <end position="338"/>
    </location>
</feature>
<keyword evidence="1" id="KW-1133">Transmembrane helix</keyword>
<evidence type="ECO:0000259" key="3">
    <source>
        <dbReference type="SMART" id="SM00703"/>
    </source>
</evidence>
<accession>A0A3M7Q4P3</accession>
<feature type="transmembrane region" description="Helical" evidence="1">
    <location>
        <begin position="405"/>
        <end position="426"/>
    </location>
</feature>
<keyword evidence="1" id="KW-0812">Transmembrane</keyword>
<name>A0A3M7Q4P3_BRAPC</name>
<dbReference type="Proteomes" id="UP000276133">
    <property type="component" value="Unassembled WGS sequence"/>
</dbReference>
<gene>
    <name evidence="4" type="ORF">BpHYR1_027954</name>
</gene>
<sequence length="710" mass="80331">MKLQILFLSSLVTLTYASSQINLIQNRKSLIPLNFNEAIKSFHDQLELLDNIKEFEFPNLNKFDIIDKLSALNSPKAPFPQPNVSTDCLSQLTSFALALSSRELWAIQVLDAFGKPPSGIIQGSFFWAGEYRECINITQNTFVGKYCSLSKPQIPSMSPIASFKYGLCVPSFCNHDDIAAIINLGISILPKNITDLLPVNLSFIDSSYVTCVESEPLDSDAILAIVIISILALLVLLGTAYDIFKDYSYKNHLKYINSSIIIQTDSGNVINNDEKEKIIKTYEQENESKLGKILLGFSLNTNAKKLFHITKSGDQLQCLHAIRFLSISWVVLGHTYVFKLSNIDNISVITSWLKRFSFLIVSNAFFSVDSFFLLSGLLTSYLFLKETSKRKISVGLMAKYYFHRIWRLTPPYILVLMFSATITKYLGTGPMYPKEGFEINKCHDTWWTNLLYVNNLVKSERQCLGVSWYLANDMQFYFIAPLMLIPLALGKRILGFGICILLLVGNIITIALITHHYPGTEFGILGNNPYYFEKLYVTPWCRIGPYIVGIILGYLILHFKNKDNFKIKFEFNLLLWLISLVTLGLMLFGIYPNLNGNPLSLTANILYQASSRIIWAIGLSYIIFACVTSHGGIVNSILSWSVWVPLSRLSYCLYLFHSVVILYYNAVQDHPIHMQDSNTIFNYIGNMVVSLACAFLVSMTFEVPLLGLEK</sequence>
<feature type="transmembrane region" description="Helical" evidence="1">
    <location>
        <begin position="537"/>
        <end position="559"/>
    </location>
</feature>
<dbReference type="InterPro" id="IPR052728">
    <property type="entry name" value="O2_lipid_transport_reg"/>
</dbReference>
<reference evidence="4 5" key="1">
    <citation type="journal article" date="2018" name="Sci. Rep.">
        <title>Genomic signatures of local adaptation to the degree of environmental predictability in rotifers.</title>
        <authorList>
            <person name="Franch-Gras L."/>
            <person name="Hahn C."/>
            <person name="Garcia-Roger E.M."/>
            <person name="Carmona M.J."/>
            <person name="Serra M."/>
            <person name="Gomez A."/>
        </authorList>
    </citation>
    <scope>NUCLEOTIDE SEQUENCE [LARGE SCALE GENOMIC DNA]</scope>
    <source>
        <strain evidence="4">HYR1</strain>
    </source>
</reference>
<dbReference type="AlphaFoldDB" id="A0A3M7Q4P3"/>
<feature type="signal peptide" evidence="2">
    <location>
        <begin position="1"/>
        <end position="17"/>
    </location>
</feature>
<dbReference type="GO" id="GO:0016747">
    <property type="term" value="F:acyltransferase activity, transferring groups other than amino-acyl groups"/>
    <property type="evidence" value="ECO:0007669"/>
    <property type="project" value="InterPro"/>
</dbReference>
<dbReference type="Pfam" id="PF20146">
    <property type="entry name" value="NRF"/>
    <property type="match status" value="1"/>
</dbReference>
<dbReference type="OrthoDB" id="207378at2759"/>
<feature type="transmembrane region" description="Helical" evidence="1">
    <location>
        <begin position="687"/>
        <end position="708"/>
    </location>
</feature>
<comment type="caution">
    <text evidence="4">The sequence shown here is derived from an EMBL/GenBank/DDBJ whole genome shotgun (WGS) entry which is preliminary data.</text>
</comment>
<dbReference type="EMBL" id="REGN01007475">
    <property type="protein sequence ID" value="RNA06162.1"/>
    <property type="molecule type" value="Genomic_DNA"/>
</dbReference>
<dbReference type="PANTHER" id="PTHR11161">
    <property type="entry name" value="O-ACYLTRANSFERASE"/>
    <property type="match status" value="1"/>
</dbReference>
<organism evidence="4 5">
    <name type="scientific">Brachionus plicatilis</name>
    <name type="common">Marine rotifer</name>
    <name type="synonym">Brachionus muelleri</name>
    <dbReference type="NCBI Taxonomy" id="10195"/>
    <lineage>
        <taxon>Eukaryota</taxon>
        <taxon>Metazoa</taxon>
        <taxon>Spiralia</taxon>
        <taxon>Gnathifera</taxon>
        <taxon>Rotifera</taxon>
        <taxon>Eurotatoria</taxon>
        <taxon>Monogononta</taxon>
        <taxon>Pseudotrocha</taxon>
        <taxon>Ploima</taxon>
        <taxon>Brachionidae</taxon>
        <taxon>Brachionus</taxon>
    </lineage>
</organism>
<keyword evidence="1" id="KW-0472">Membrane</keyword>
<dbReference type="InterPro" id="IPR006621">
    <property type="entry name" value="Nose-resist-to-fluoxetine_N"/>
</dbReference>
<evidence type="ECO:0000256" key="1">
    <source>
        <dbReference type="SAM" id="Phobius"/>
    </source>
</evidence>
<feature type="transmembrane region" description="Helical" evidence="1">
    <location>
        <begin position="571"/>
        <end position="593"/>
    </location>
</feature>
<dbReference type="Pfam" id="PF01757">
    <property type="entry name" value="Acyl_transf_3"/>
    <property type="match status" value="1"/>
</dbReference>
<feature type="chain" id="PRO_5017969058" evidence="2">
    <location>
        <begin position="18"/>
        <end position="710"/>
    </location>
</feature>
<feature type="transmembrane region" description="Helical" evidence="1">
    <location>
        <begin position="613"/>
        <end position="637"/>
    </location>
</feature>
<feature type="non-terminal residue" evidence="4">
    <location>
        <position position="710"/>
    </location>
</feature>
<proteinExistence type="predicted"/>
<dbReference type="SMART" id="SM00703">
    <property type="entry name" value="NRF"/>
    <property type="match status" value="1"/>
</dbReference>
<feature type="transmembrane region" description="Helical" evidence="1">
    <location>
        <begin position="358"/>
        <end position="384"/>
    </location>
</feature>
<keyword evidence="2" id="KW-0732">Signal</keyword>
<protein>
    <submittedName>
        <fullName evidence="4">Nose resistant to fluoxetine 6-like</fullName>
    </submittedName>
</protein>
<evidence type="ECO:0000313" key="5">
    <source>
        <dbReference type="Proteomes" id="UP000276133"/>
    </source>
</evidence>
<feature type="transmembrane region" description="Helical" evidence="1">
    <location>
        <begin position="221"/>
        <end position="244"/>
    </location>
</feature>
<feature type="domain" description="Nose resistant-to-fluoxetine protein N-terminal" evidence="3">
    <location>
        <begin position="85"/>
        <end position="211"/>
    </location>
</feature>
<evidence type="ECO:0000256" key="2">
    <source>
        <dbReference type="SAM" id="SignalP"/>
    </source>
</evidence>
<dbReference type="InterPro" id="IPR002656">
    <property type="entry name" value="Acyl_transf_3_dom"/>
</dbReference>